<dbReference type="Proteomes" id="UP000256970">
    <property type="component" value="Unassembled WGS sequence"/>
</dbReference>
<evidence type="ECO:0000313" key="2">
    <source>
        <dbReference type="Proteomes" id="UP000256970"/>
    </source>
</evidence>
<reference evidence="1 2" key="1">
    <citation type="submission" date="2016-10" db="EMBL/GenBank/DDBJ databases">
        <authorList>
            <person name="Cai Z."/>
        </authorList>
    </citation>
    <scope>NUCLEOTIDE SEQUENCE [LARGE SCALE GENOMIC DNA]</scope>
</reference>
<dbReference type="EMBL" id="FNXT01000617">
    <property type="protein sequence ID" value="SZX65342.1"/>
    <property type="molecule type" value="Genomic_DNA"/>
</dbReference>
<dbReference type="AlphaFoldDB" id="A0A383VKT1"/>
<keyword evidence="2" id="KW-1185">Reference proteome</keyword>
<proteinExistence type="predicted"/>
<protein>
    <submittedName>
        <fullName evidence="1">Uncharacterized protein</fullName>
    </submittedName>
</protein>
<accession>A0A383VKT1</accession>
<name>A0A383VKT1_TETOB</name>
<organism evidence="1 2">
    <name type="scientific">Tetradesmus obliquus</name>
    <name type="common">Green alga</name>
    <name type="synonym">Acutodesmus obliquus</name>
    <dbReference type="NCBI Taxonomy" id="3088"/>
    <lineage>
        <taxon>Eukaryota</taxon>
        <taxon>Viridiplantae</taxon>
        <taxon>Chlorophyta</taxon>
        <taxon>core chlorophytes</taxon>
        <taxon>Chlorophyceae</taxon>
        <taxon>CS clade</taxon>
        <taxon>Sphaeropleales</taxon>
        <taxon>Scenedesmaceae</taxon>
        <taxon>Tetradesmus</taxon>
    </lineage>
</organism>
<evidence type="ECO:0000313" key="1">
    <source>
        <dbReference type="EMBL" id="SZX65342.1"/>
    </source>
</evidence>
<sequence length="425" mass="45412">MVAAGMRITYAQLLAAADRMVAGVEVWVKAQQQLGIKTDVPVAAVSICCSLDWAHITLPAADAPALLQLAMNCSNWVPATAAAQRVTAKAAAATTRGMTALLQPDVARKLLLTAAARQHTVAVHHMVNLEVMQQHINEDTLEGMLVHLLRQHGCVEVLLQLPAAAQLSTDAVLRLLLAAVKTPNALTAVHKVFSLTAARQLTTEQVDTVLRACMHEVAAAHTTWTCIAPYRVFEHVLELPAALQLTGSTVVQLLYTSIDLIDNCFTEAICRHPAAQALSREQLLHQLQITVLRSYDCTERLCTLPAAQQLDSEAVAQLLLAAAASGATRVYAIMKVLLALPAANALNAAVLVQLFRAPCFAEDNNRPGQLTTSKYACLEKLAAVPAAGTAVGLMLQEALEAKCFESMLHIVGLPAAAQLSTFEVE</sequence>
<gene>
    <name evidence="1" type="ORF">BQ4739_LOCUS5779</name>
</gene>